<dbReference type="CDD" id="cd21538">
    <property type="entry name" value="SPOC_TFIIS"/>
    <property type="match status" value="1"/>
</dbReference>
<evidence type="ECO:0000313" key="4">
    <source>
        <dbReference type="Proteomes" id="UP000054485"/>
    </source>
</evidence>
<dbReference type="InterPro" id="IPR012921">
    <property type="entry name" value="SPOC_C"/>
</dbReference>
<feature type="region of interest" description="Disordered" evidence="1">
    <location>
        <begin position="195"/>
        <end position="223"/>
    </location>
</feature>
<gene>
    <name evidence="3" type="ORF">CY34DRAFT_110842</name>
</gene>
<reference evidence="4" key="2">
    <citation type="submission" date="2015-01" db="EMBL/GenBank/DDBJ databases">
        <title>Evolutionary Origins and Diversification of the Mycorrhizal Mutualists.</title>
        <authorList>
            <consortium name="DOE Joint Genome Institute"/>
            <consortium name="Mycorrhizal Genomics Consortium"/>
            <person name="Kohler A."/>
            <person name="Kuo A."/>
            <person name="Nagy L.G."/>
            <person name="Floudas D."/>
            <person name="Copeland A."/>
            <person name="Barry K.W."/>
            <person name="Cichocki N."/>
            <person name="Veneault-Fourrey C."/>
            <person name="LaButti K."/>
            <person name="Lindquist E.A."/>
            <person name="Lipzen A."/>
            <person name="Lundell T."/>
            <person name="Morin E."/>
            <person name="Murat C."/>
            <person name="Riley R."/>
            <person name="Ohm R."/>
            <person name="Sun H."/>
            <person name="Tunlid A."/>
            <person name="Henrissat B."/>
            <person name="Grigoriev I.V."/>
            <person name="Hibbett D.S."/>
            <person name="Martin F."/>
        </authorList>
    </citation>
    <scope>NUCLEOTIDE SEQUENCE [LARGE SCALE GENOMIC DNA]</scope>
    <source>
        <strain evidence="4">UH-Slu-Lm8-n1</strain>
    </source>
</reference>
<dbReference type="STRING" id="930992.A0A0D0A3I2"/>
<dbReference type="HOGENOM" id="CLU_1116377_0_0_1"/>
<name>A0A0D0A3I2_9AGAM</name>
<dbReference type="InParanoid" id="A0A0D0A3I2"/>
<organism evidence="3 4">
    <name type="scientific">Suillus luteus UH-Slu-Lm8-n1</name>
    <dbReference type="NCBI Taxonomy" id="930992"/>
    <lineage>
        <taxon>Eukaryota</taxon>
        <taxon>Fungi</taxon>
        <taxon>Dikarya</taxon>
        <taxon>Basidiomycota</taxon>
        <taxon>Agaricomycotina</taxon>
        <taxon>Agaricomycetes</taxon>
        <taxon>Agaricomycetidae</taxon>
        <taxon>Boletales</taxon>
        <taxon>Suillineae</taxon>
        <taxon>Suillaceae</taxon>
        <taxon>Suillus</taxon>
    </lineage>
</organism>
<keyword evidence="4" id="KW-1185">Reference proteome</keyword>
<dbReference type="Pfam" id="PF07744">
    <property type="entry name" value="SPOC"/>
    <property type="match status" value="1"/>
</dbReference>
<feature type="compositionally biased region" description="Low complexity" evidence="1">
    <location>
        <begin position="11"/>
        <end position="21"/>
    </location>
</feature>
<protein>
    <recommendedName>
        <fullName evidence="2">Spen paralogue and orthologue SPOC C-terminal domain-containing protein</fullName>
    </recommendedName>
</protein>
<evidence type="ECO:0000313" key="3">
    <source>
        <dbReference type="EMBL" id="KIK32799.1"/>
    </source>
</evidence>
<dbReference type="Proteomes" id="UP000054485">
    <property type="component" value="Unassembled WGS sequence"/>
</dbReference>
<evidence type="ECO:0000256" key="1">
    <source>
        <dbReference type="SAM" id="MobiDB-lite"/>
    </source>
</evidence>
<dbReference type="OrthoDB" id="436852at2759"/>
<dbReference type="EMBL" id="KN836109">
    <property type="protein sequence ID" value="KIK32799.1"/>
    <property type="molecule type" value="Genomic_DNA"/>
</dbReference>
<feature type="domain" description="Spen paralogue and orthologue SPOC C-terminal" evidence="2">
    <location>
        <begin position="27"/>
        <end position="156"/>
    </location>
</feature>
<dbReference type="AlphaFoldDB" id="A0A0D0A3I2"/>
<proteinExistence type="predicted"/>
<accession>A0A0D0A3I2</accession>
<evidence type="ECO:0000259" key="2">
    <source>
        <dbReference type="Pfam" id="PF07744"/>
    </source>
</evidence>
<feature type="region of interest" description="Disordered" evidence="1">
    <location>
        <begin position="1"/>
        <end position="21"/>
    </location>
</feature>
<sequence length="249" mass="27569">MLLEKERDLESSQTEQSSQEPEAVFDALPIVWSGKISMPLESSTLQEAPVVARRVGGQILGHDSDLWKTLFPSDILRINGRMQMDSQKEPIACAFSTVEGNPMLQTFSEFLLNKNRHGLVFPWGNQPKDYHPGKALYVVPLLANHPLPDFIELMDRTLIYSLHQLARCPDLYIPRYALISILGALEGELGLGTPNPTPALSQMPNTPYELHSPPAQFSPAHSADAVPKTSSLTFTLLTELKSAQRAVRG</sequence>
<reference evidence="3 4" key="1">
    <citation type="submission" date="2014-04" db="EMBL/GenBank/DDBJ databases">
        <authorList>
            <consortium name="DOE Joint Genome Institute"/>
            <person name="Kuo A."/>
            <person name="Ruytinx J."/>
            <person name="Rineau F."/>
            <person name="Colpaert J."/>
            <person name="Kohler A."/>
            <person name="Nagy L.G."/>
            <person name="Floudas D."/>
            <person name="Copeland A."/>
            <person name="Barry K.W."/>
            <person name="Cichocki N."/>
            <person name="Veneault-Fourrey C."/>
            <person name="LaButti K."/>
            <person name="Lindquist E.A."/>
            <person name="Lipzen A."/>
            <person name="Lundell T."/>
            <person name="Morin E."/>
            <person name="Murat C."/>
            <person name="Sun H."/>
            <person name="Tunlid A."/>
            <person name="Henrissat B."/>
            <person name="Grigoriev I.V."/>
            <person name="Hibbett D.S."/>
            <person name="Martin F."/>
            <person name="Nordberg H.P."/>
            <person name="Cantor M.N."/>
            <person name="Hua S.X."/>
        </authorList>
    </citation>
    <scope>NUCLEOTIDE SEQUENCE [LARGE SCALE GENOMIC DNA]</scope>
    <source>
        <strain evidence="3 4">UH-Slu-Lm8-n1</strain>
    </source>
</reference>
<feature type="compositionally biased region" description="Basic and acidic residues" evidence="1">
    <location>
        <begin position="1"/>
        <end position="10"/>
    </location>
</feature>